<reference evidence="3" key="1">
    <citation type="submission" date="2021-06" db="EMBL/GenBank/DDBJ databases">
        <authorList>
            <person name="Huq M.A."/>
        </authorList>
    </citation>
    <scope>NUCLEOTIDE SEQUENCE</scope>
    <source>
        <strain evidence="3">MAH-26</strain>
    </source>
</reference>
<accession>A0A9E2W6P1</accession>
<evidence type="ECO:0000259" key="2">
    <source>
        <dbReference type="Pfam" id="PF13676"/>
    </source>
</evidence>
<name>A0A9E2W6P1_9BACT</name>
<dbReference type="AlphaFoldDB" id="A0A9E2W6P1"/>
<sequence>MKVFISWSGQRSKETAEVLSSWIRQVIQSAETWISTDIEKGTRWNDKVNKELEQTKVGIICLNKENLSSEWLLFEAGALSKTTDAFVCTFLLDVTSADIKPPLGQFQHTSFLKDDVKKLMHSINSKILISGEKNLPEKDLDEVFEIFWPRLESKLEIIQKKLPSNSKSQRTDRDILEEILQAVRSTNTADDLTKNFIYYYLLDNNKRGAANISHINHILPKYFNSSYVRNLEYDILLNLLESDKENREKDTNPKDEADKKTESSDTDDNDNFIQ</sequence>
<comment type="caution">
    <text evidence="3">The sequence shown here is derived from an EMBL/GenBank/DDBJ whole genome shotgun (WGS) entry which is preliminary data.</text>
</comment>
<proteinExistence type="predicted"/>
<gene>
    <name evidence="3" type="ORF">KTO63_24045</name>
</gene>
<organism evidence="3 4">
    <name type="scientific">Pinibacter aurantiacus</name>
    <dbReference type="NCBI Taxonomy" id="2851599"/>
    <lineage>
        <taxon>Bacteria</taxon>
        <taxon>Pseudomonadati</taxon>
        <taxon>Bacteroidota</taxon>
        <taxon>Chitinophagia</taxon>
        <taxon>Chitinophagales</taxon>
        <taxon>Chitinophagaceae</taxon>
        <taxon>Pinibacter</taxon>
    </lineage>
</organism>
<evidence type="ECO:0000256" key="1">
    <source>
        <dbReference type="SAM" id="MobiDB-lite"/>
    </source>
</evidence>
<evidence type="ECO:0000313" key="4">
    <source>
        <dbReference type="Proteomes" id="UP000812270"/>
    </source>
</evidence>
<feature type="domain" description="TIR" evidence="2">
    <location>
        <begin position="3"/>
        <end position="114"/>
    </location>
</feature>
<protein>
    <submittedName>
        <fullName evidence="3">Toll/interleukin-1 receptor domain-containing protein</fullName>
    </submittedName>
</protein>
<dbReference type="Pfam" id="PF13676">
    <property type="entry name" value="TIR_2"/>
    <property type="match status" value="1"/>
</dbReference>
<evidence type="ECO:0000313" key="3">
    <source>
        <dbReference type="EMBL" id="MBV4360259.1"/>
    </source>
</evidence>
<feature type="region of interest" description="Disordered" evidence="1">
    <location>
        <begin position="242"/>
        <end position="274"/>
    </location>
</feature>
<dbReference type="RefSeq" id="WP_217794529.1">
    <property type="nucleotide sequence ID" value="NZ_JAHSPG010000018.1"/>
</dbReference>
<dbReference type="EMBL" id="JAHSPG010000018">
    <property type="protein sequence ID" value="MBV4360259.1"/>
    <property type="molecule type" value="Genomic_DNA"/>
</dbReference>
<keyword evidence="4" id="KW-1185">Reference proteome</keyword>
<dbReference type="GO" id="GO:0007165">
    <property type="term" value="P:signal transduction"/>
    <property type="evidence" value="ECO:0007669"/>
    <property type="project" value="InterPro"/>
</dbReference>
<dbReference type="Proteomes" id="UP000812270">
    <property type="component" value="Unassembled WGS sequence"/>
</dbReference>
<dbReference type="InterPro" id="IPR000157">
    <property type="entry name" value="TIR_dom"/>
</dbReference>
<feature type="compositionally biased region" description="Acidic residues" evidence="1">
    <location>
        <begin position="264"/>
        <end position="274"/>
    </location>
</feature>
<keyword evidence="3" id="KW-0675">Receptor</keyword>
<feature type="compositionally biased region" description="Basic and acidic residues" evidence="1">
    <location>
        <begin position="242"/>
        <end position="263"/>
    </location>
</feature>